<comment type="subcellular location">
    <subcellularLocation>
        <location evidence="2">Cytoplasm</location>
    </subcellularLocation>
</comment>
<dbReference type="PIRSF" id="PIRSF000443">
    <property type="entry name" value="Homoser_Ac_trans"/>
    <property type="match status" value="1"/>
</dbReference>
<dbReference type="Proteomes" id="UP000315344">
    <property type="component" value="Unassembled WGS sequence"/>
</dbReference>
<dbReference type="InterPro" id="IPR000073">
    <property type="entry name" value="AB_hydrolase_1"/>
</dbReference>
<feature type="domain" description="AB hydrolase-1" evidence="4">
    <location>
        <begin position="117"/>
        <end position="401"/>
    </location>
</feature>
<keyword evidence="2" id="KW-0028">Amino-acid biosynthesis</keyword>
<dbReference type="GO" id="GO:0009092">
    <property type="term" value="P:homoserine metabolic process"/>
    <property type="evidence" value="ECO:0007669"/>
    <property type="project" value="TreeGrafter"/>
</dbReference>
<evidence type="ECO:0000259" key="4">
    <source>
        <dbReference type="Pfam" id="PF00561"/>
    </source>
</evidence>
<keyword evidence="1 2" id="KW-0808">Transferase</keyword>
<keyword evidence="2" id="KW-0963">Cytoplasm</keyword>
<reference evidence="5 6" key="1">
    <citation type="journal article" date="2017" name="Nat. Commun.">
        <title>In situ click chemistry generation of cyclooxygenase-2 inhibitors.</title>
        <authorList>
            <person name="Bhardwaj A."/>
            <person name="Kaur J."/>
            <person name="Wuest M."/>
            <person name="Wuest F."/>
        </authorList>
    </citation>
    <scope>NUCLEOTIDE SEQUENCE [LARGE SCALE GENOMIC DNA]</scope>
    <source>
        <strain evidence="5">S2_012_000_R3_94</strain>
    </source>
</reference>
<dbReference type="GO" id="GO:0005737">
    <property type="term" value="C:cytoplasm"/>
    <property type="evidence" value="ECO:0007669"/>
    <property type="project" value="UniProtKB-SubCell"/>
</dbReference>
<dbReference type="SUPFAM" id="SSF53474">
    <property type="entry name" value="alpha/beta-Hydrolases"/>
    <property type="match status" value="1"/>
</dbReference>
<protein>
    <recommendedName>
        <fullName evidence="2">Probable acyltransferase</fullName>
        <ecNumber evidence="2">2.3.1.-</ecNumber>
    </recommendedName>
</protein>
<proteinExistence type="inferred from homology"/>
<sequence length="421" mass="45152">MVARWRRKQLTSRPAPRLNRHVHNTGGTVLKFFAITATLAAFAAPAFAYDELVQKQEFTLIDFQTRGGKTVPEMRLGYETYGTLNEAKDNAILITHFFSGNSHAAGKYAESDAAPGYWDSIIGPGKPLDTDKYFIIAADTPVNLGAKNPTVITTGPASTNPATGKPWGMDFPVMTIGDFVDTQLGLMDQLGIQKWHAVMGASMGGLQAYEWAARYPDRLERVIPVISSGWADADLIAWLDIWGQPVRLDPNWNGGDYYDGAPPDAGLAASMKIVSLQAASADWANGSFGRQWASEGADPAADMANEFAVVGTLNAGGAARAATSDANHLLYLIRANQLFVAGQPGEGSLYQGLYDIDVPVLMVYSEGDMVFPANAVRETATLIESDGTKVQTVRIDGGMGHLDGVLHIGQAGAHITKFLAE</sequence>
<gene>
    <name evidence="5" type="ORF">DI616_09480</name>
</gene>
<dbReference type="PANTHER" id="PTHR32268:SF11">
    <property type="entry name" value="HOMOSERINE O-ACETYLTRANSFERASE"/>
    <property type="match status" value="1"/>
</dbReference>
<dbReference type="NCBIfam" id="NF005262">
    <property type="entry name" value="PRK06765.1"/>
    <property type="match status" value="1"/>
</dbReference>
<dbReference type="AlphaFoldDB" id="A0A533I6J5"/>
<dbReference type="InterPro" id="IPR008220">
    <property type="entry name" value="HAT_MetX-like"/>
</dbReference>
<comment type="subunit">
    <text evidence="2">Homodimer.</text>
</comment>
<dbReference type="GO" id="GO:0009086">
    <property type="term" value="P:methionine biosynthetic process"/>
    <property type="evidence" value="ECO:0007669"/>
    <property type="project" value="TreeGrafter"/>
</dbReference>
<evidence type="ECO:0000256" key="2">
    <source>
        <dbReference type="HAMAP-Rule" id="MF_00296"/>
    </source>
</evidence>
<dbReference type="PANTHER" id="PTHR32268">
    <property type="entry name" value="HOMOSERINE O-ACETYLTRANSFERASE"/>
    <property type="match status" value="1"/>
</dbReference>
<dbReference type="EMBL" id="VAFL01000006">
    <property type="protein sequence ID" value="TKW66713.1"/>
    <property type="molecule type" value="Genomic_DNA"/>
</dbReference>
<evidence type="ECO:0000256" key="3">
    <source>
        <dbReference type="PIRSR" id="PIRSR000443-1"/>
    </source>
</evidence>
<dbReference type="EC" id="2.3.1.-" evidence="2"/>
<comment type="similarity">
    <text evidence="2">Belongs to the AB hydrolase superfamily. MetX family.</text>
</comment>
<feature type="active site" description="Nucleophile" evidence="3">
    <location>
        <position position="202"/>
    </location>
</feature>
<dbReference type="GO" id="GO:0004414">
    <property type="term" value="F:homoserine O-acetyltransferase activity"/>
    <property type="evidence" value="ECO:0007669"/>
    <property type="project" value="TreeGrafter"/>
</dbReference>
<accession>A0A533I6J5</accession>
<dbReference type="Pfam" id="PF00561">
    <property type="entry name" value="Abhydrolase_1"/>
    <property type="match status" value="1"/>
</dbReference>
<dbReference type="HAMAP" id="MF_00296">
    <property type="entry name" value="MetX_acyltransf"/>
    <property type="match status" value="1"/>
</dbReference>
<evidence type="ECO:0000313" key="6">
    <source>
        <dbReference type="Proteomes" id="UP000315344"/>
    </source>
</evidence>
<name>A0A533I6J5_PARDE</name>
<feature type="active site" evidence="3">
    <location>
        <position position="401"/>
    </location>
</feature>
<comment type="caution">
    <text evidence="2">Lacks conserved residue(s) required for the propagation of feature annotation.</text>
</comment>
<dbReference type="Gene3D" id="1.10.1740.110">
    <property type="match status" value="1"/>
</dbReference>
<organism evidence="5 6">
    <name type="scientific">Paracoccus denitrificans</name>
    <dbReference type="NCBI Taxonomy" id="266"/>
    <lineage>
        <taxon>Bacteria</taxon>
        <taxon>Pseudomonadati</taxon>
        <taxon>Pseudomonadota</taxon>
        <taxon>Alphaproteobacteria</taxon>
        <taxon>Rhodobacterales</taxon>
        <taxon>Paracoccaceae</taxon>
        <taxon>Paracoccus</taxon>
    </lineage>
</organism>
<comment type="caution">
    <text evidence="5">The sequence shown here is derived from an EMBL/GenBank/DDBJ whole genome shotgun (WGS) entry which is preliminary data.</text>
</comment>
<evidence type="ECO:0000256" key="1">
    <source>
        <dbReference type="ARBA" id="ARBA00022679"/>
    </source>
</evidence>
<feature type="active site" evidence="2 3">
    <location>
        <position position="368"/>
    </location>
</feature>
<evidence type="ECO:0000313" key="5">
    <source>
        <dbReference type="EMBL" id="TKW66713.1"/>
    </source>
</evidence>
<keyword evidence="2 5" id="KW-0012">Acyltransferase</keyword>
<dbReference type="Gene3D" id="3.40.50.1820">
    <property type="entry name" value="alpha/beta hydrolase"/>
    <property type="match status" value="1"/>
</dbReference>
<dbReference type="InterPro" id="IPR029058">
    <property type="entry name" value="AB_hydrolase_fold"/>
</dbReference>